<feature type="domain" description="Large ribosomal subunit protein uL11 C-terminal" evidence="5">
    <location>
        <begin position="149"/>
        <end position="213"/>
    </location>
</feature>
<feature type="compositionally biased region" description="Basic and acidic residues" evidence="4">
    <location>
        <begin position="29"/>
        <end position="43"/>
    </location>
</feature>
<evidence type="ECO:0000259" key="5">
    <source>
        <dbReference type="Pfam" id="PF00298"/>
    </source>
</evidence>
<evidence type="ECO:0000313" key="6">
    <source>
        <dbReference type="EMBL" id="KAK1344699.1"/>
    </source>
</evidence>
<dbReference type="SUPFAM" id="SSF46906">
    <property type="entry name" value="Ribosomal protein L11, C-terminal domain"/>
    <property type="match status" value="1"/>
</dbReference>
<feature type="non-terminal residue" evidence="6">
    <location>
        <position position="234"/>
    </location>
</feature>
<dbReference type="Pfam" id="PF00298">
    <property type="entry name" value="Ribosomal_L11"/>
    <property type="match status" value="1"/>
</dbReference>
<dbReference type="InterPro" id="IPR020783">
    <property type="entry name" value="Ribosomal_uL11_C"/>
</dbReference>
<reference evidence="6" key="1">
    <citation type="submission" date="2023-06" db="EMBL/GenBank/DDBJ databases">
        <title>Reference genome for the Northern bat (Eptesicus nilssonii), a most northern bat species.</title>
        <authorList>
            <person name="Laine V.N."/>
            <person name="Pulliainen A.T."/>
            <person name="Lilley T.M."/>
        </authorList>
    </citation>
    <scope>NUCLEOTIDE SEQUENCE</scope>
    <source>
        <strain evidence="6">BLF_Eptnil</strain>
        <tissue evidence="6">Kidney</tissue>
    </source>
</reference>
<dbReference type="Proteomes" id="UP001177744">
    <property type="component" value="Unassembled WGS sequence"/>
</dbReference>
<dbReference type="GO" id="GO:0022625">
    <property type="term" value="C:cytosolic large ribosomal subunit"/>
    <property type="evidence" value="ECO:0007669"/>
    <property type="project" value="TreeGrafter"/>
</dbReference>
<dbReference type="GO" id="GO:0006412">
    <property type="term" value="P:translation"/>
    <property type="evidence" value="ECO:0007669"/>
    <property type="project" value="InterPro"/>
</dbReference>
<dbReference type="SUPFAM" id="SSF54747">
    <property type="entry name" value="Ribosomal L11/L12e N-terminal domain"/>
    <property type="match status" value="1"/>
</dbReference>
<evidence type="ECO:0000256" key="4">
    <source>
        <dbReference type="SAM" id="MobiDB-lite"/>
    </source>
</evidence>
<dbReference type="Gene3D" id="1.10.10.250">
    <property type="entry name" value="Ribosomal protein L11, C-terminal domain"/>
    <property type="match status" value="1"/>
</dbReference>
<sequence length="234" mass="24527">MAQGSAHAGLERPGKGAGSGTQRSAAPRADPRRGPPGGRRDWPRALYQAPAGSGNSSSGPVQGYGFNPLVRAHTRINLFGSEKAVIPNRVHPTPAASTMQLKFDPNEIKVIYPRCTSGEVGATSALAPKIGPLGLSPKKNRGPDGSSASAFALIIKALKEPPRDRKKQKQNKTLSTVQISLLPRLSSLPNKSRELSGTITEILGTAQSGGCNVDGRHPHDIIDVINSGAALKNK</sequence>
<keyword evidence="3" id="KW-0687">Ribonucleoprotein</keyword>
<dbReference type="InterPro" id="IPR036769">
    <property type="entry name" value="Ribosomal_uL11_C_sf"/>
</dbReference>
<evidence type="ECO:0000256" key="2">
    <source>
        <dbReference type="ARBA" id="ARBA00022980"/>
    </source>
</evidence>
<dbReference type="PANTHER" id="PTHR11661">
    <property type="entry name" value="60S RIBOSOMAL PROTEIN L12"/>
    <property type="match status" value="1"/>
</dbReference>
<feature type="region of interest" description="Disordered" evidence="4">
    <location>
        <begin position="1"/>
        <end position="61"/>
    </location>
</feature>
<proteinExistence type="inferred from homology"/>
<organism evidence="6 7">
    <name type="scientific">Cnephaeus nilssonii</name>
    <name type="common">Northern bat</name>
    <name type="synonym">Eptesicus nilssonii</name>
    <dbReference type="NCBI Taxonomy" id="3371016"/>
    <lineage>
        <taxon>Eukaryota</taxon>
        <taxon>Metazoa</taxon>
        <taxon>Chordata</taxon>
        <taxon>Craniata</taxon>
        <taxon>Vertebrata</taxon>
        <taxon>Euteleostomi</taxon>
        <taxon>Mammalia</taxon>
        <taxon>Eutheria</taxon>
        <taxon>Laurasiatheria</taxon>
        <taxon>Chiroptera</taxon>
        <taxon>Yangochiroptera</taxon>
        <taxon>Vespertilionidae</taxon>
        <taxon>Cnephaeus</taxon>
    </lineage>
</organism>
<comment type="similarity">
    <text evidence="1">Belongs to the universal ribosomal protein uL11 family.</text>
</comment>
<dbReference type="Gene3D" id="3.30.1550.10">
    <property type="entry name" value="Ribosomal protein L11/L12, N-terminal domain"/>
    <property type="match status" value="1"/>
</dbReference>
<dbReference type="InterPro" id="IPR036796">
    <property type="entry name" value="Ribosomal_uL11_N_sf"/>
</dbReference>
<evidence type="ECO:0000256" key="3">
    <source>
        <dbReference type="ARBA" id="ARBA00023274"/>
    </source>
</evidence>
<dbReference type="GO" id="GO:0003735">
    <property type="term" value="F:structural constituent of ribosome"/>
    <property type="evidence" value="ECO:0007669"/>
    <property type="project" value="InterPro"/>
</dbReference>
<comment type="caution">
    <text evidence="6">The sequence shown here is derived from an EMBL/GenBank/DDBJ whole genome shotgun (WGS) entry which is preliminary data.</text>
</comment>
<dbReference type="PANTHER" id="PTHR11661:SF2">
    <property type="entry name" value="LARGE RIBOSOMAL SUBUNIT PROTEIN UL11"/>
    <property type="match status" value="1"/>
</dbReference>
<dbReference type="GO" id="GO:0070180">
    <property type="term" value="F:large ribosomal subunit rRNA binding"/>
    <property type="evidence" value="ECO:0007669"/>
    <property type="project" value="TreeGrafter"/>
</dbReference>
<dbReference type="AlphaFoldDB" id="A0AA40LV47"/>
<keyword evidence="2" id="KW-0689">Ribosomal protein</keyword>
<accession>A0AA40LV47</accession>
<dbReference type="InterPro" id="IPR000911">
    <property type="entry name" value="Ribosomal_uL11"/>
</dbReference>
<dbReference type="SMART" id="SM00649">
    <property type="entry name" value="RL11"/>
    <property type="match status" value="1"/>
</dbReference>
<protein>
    <recommendedName>
        <fullName evidence="5">Large ribosomal subunit protein uL11 C-terminal domain-containing protein</fullName>
    </recommendedName>
</protein>
<evidence type="ECO:0000313" key="7">
    <source>
        <dbReference type="Proteomes" id="UP001177744"/>
    </source>
</evidence>
<keyword evidence="7" id="KW-1185">Reference proteome</keyword>
<evidence type="ECO:0000256" key="1">
    <source>
        <dbReference type="ARBA" id="ARBA00010537"/>
    </source>
</evidence>
<gene>
    <name evidence="6" type="ORF">QTO34_013397</name>
</gene>
<name>A0AA40LV47_CNENI</name>
<dbReference type="EMBL" id="JAULJE010000003">
    <property type="protein sequence ID" value="KAK1344699.1"/>
    <property type="molecule type" value="Genomic_DNA"/>
</dbReference>